<reference evidence="11" key="1">
    <citation type="submission" date="2016-10" db="EMBL/GenBank/DDBJ databases">
        <authorList>
            <person name="Varghese N."/>
            <person name="Submissions S."/>
        </authorList>
    </citation>
    <scope>NUCLEOTIDE SEQUENCE [LARGE SCALE GENOMIC DNA]</scope>
    <source>
        <strain evidence="11">LMG 26416</strain>
    </source>
</reference>
<organism evidence="10 11">
    <name type="scientific">Paraburkholderia caballeronis</name>
    <dbReference type="NCBI Taxonomy" id="416943"/>
    <lineage>
        <taxon>Bacteria</taxon>
        <taxon>Pseudomonadati</taxon>
        <taxon>Pseudomonadota</taxon>
        <taxon>Betaproteobacteria</taxon>
        <taxon>Burkholderiales</taxon>
        <taxon>Burkholderiaceae</taxon>
        <taxon>Paraburkholderia</taxon>
    </lineage>
</organism>
<dbReference type="Proteomes" id="UP000199120">
    <property type="component" value="Unassembled WGS sequence"/>
</dbReference>
<keyword evidence="3" id="KW-1003">Cell membrane</keyword>
<dbReference type="GO" id="GO:0005886">
    <property type="term" value="C:plasma membrane"/>
    <property type="evidence" value="ECO:0007669"/>
    <property type="project" value="UniProtKB-SubCell"/>
</dbReference>
<dbReference type="InterPro" id="IPR000390">
    <property type="entry name" value="Small_drug/metabolite_transptr"/>
</dbReference>
<dbReference type="InterPro" id="IPR045324">
    <property type="entry name" value="Small_multidrug_res"/>
</dbReference>
<dbReference type="EMBL" id="FOAJ01000003">
    <property type="protein sequence ID" value="SEK78029.1"/>
    <property type="molecule type" value="Genomic_DNA"/>
</dbReference>
<dbReference type="GO" id="GO:0022857">
    <property type="term" value="F:transmembrane transporter activity"/>
    <property type="evidence" value="ECO:0007669"/>
    <property type="project" value="InterPro"/>
</dbReference>
<evidence type="ECO:0000256" key="9">
    <source>
        <dbReference type="SAM" id="Phobius"/>
    </source>
</evidence>
<evidence type="ECO:0000256" key="1">
    <source>
        <dbReference type="ARBA" id="ARBA00004651"/>
    </source>
</evidence>
<keyword evidence="11" id="KW-1185">Reference proteome</keyword>
<dbReference type="GO" id="GO:1990961">
    <property type="term" value="P:xenobiotic detoxification by transmembrane export across the plasma membrane"/>
    <property type="evidence" value="ECO:0007669"/>
    <property type="project" value="UniProtKB-ARBA"/>
</dbReference>
<evidence type="ECO:0000256" key="4">
    <source>
        <dbReference type="ARBA" id="ARBA00022692"/>
    </source>
</evidence>
<evidence type="ECO:0000256" key="7">
    <source>
        <dbReference type="ARBA" id="ARBA00038032"/>
    </source>
</evidence>
<dbReference type="Gene3D" id="1.10.3730.20">
    <property type="match status" value="1"/>
</dbReference>
<protein>
    <submittedName>
        <fullName evidence="10">Small multidrug resistance pump</fullName>
    </submittedName>
</protein>
<accession>A0A1H7JTW5</accession>
<keyword evidence="2" id="KW-0813">Transport</keyword>
<evidence type="ECO:0000256" key="2">
    <source>
        <dbReference type="ARBA" id="ARBA00022448"/>
    </source>
</evidence>
<dbReference type="PANTHER" id="PTHR30561">
    <property type="entry name" value="SMR FAMILY PROTON-DEPENDENT DRUG EFFLUX TRANSPORTER SUGE"/>
    <property type="match status" value="1"/>
</dbReference>
<feature type="transmembrane region" description="Helical" evidence="9">
    <location>
        <begin position="60"/>
        <end position="81"/>
    </location>
</feature>
<dbReference type="FunFam" id="1.10.3730.20:FF:000001">
    <property type="entry name" value="Quaternary ammonium compound resistance transporter SugE"/>
    <property type="match status" value="1"/>
</dbReference>
<name>A0A1H7JTW5_9BURK</name>
<dbReference type="PANTHER" id="PTHR30561:SF1">
    <property type="entry name" value="MULTIDRUG TRANSPORTER EMRE"/>
    <property type="match status" value="1"/>
</dbReference>
<gene>
    <name evidence="10" type="ORF">SAMN05192542_103438</name>
</gene>
<evidence type="ECO:0000256" key="6">
    <source>
        <dbReference type="ARBA" id="ARBA00023136"/>
    </source>
</evidence>
<sequence length="112" mass="11769">MRMSAWTWLAVAIVAEVVATSALRASNGFTRLVPSAIVVVGYAIAFYGLSLTLKSIPVGIVYAVWSGVGIVLITLVAMALYRQVPDLPAVLGLGLIVAGVVVLNLFSKMQAH</sequence>
<evidence type="ECO:0000256" key="5">
    <source>
        <dbReference type="ARBA" id="ARBA00022989"/>
    </source>
</evidence>
<comment type="similarity">
    <text evidence="7 8">Belongs to the drug/metabolite transporter (DMT) superfamily. Small multidrug resistance (SMR) (TC 2.A.7.1) family.</text>
</comment>
<evidence type="ECO:0000313" key="10">
    <source>
        <dbReference type="EMBL" id="SEK78029.1"/>
    </source>
</evidence>
<dbReference type="Pfam" id="PF00893">
    <property type="entry name" value="Multi_Drug_Res"/>
    <property type="match status" value="1"/>
</dbReference>
<evidence type="ECO:0000256" key="8">
    <source>
        <dbReference type="RuleBase" id="RU003942"/>
    </source>
</evidence>
<dbReference type="AlphaFoldDB" id="A0A1H7JTW5"/>
<keyword evidence="6 9" id="KW-0472">Membrane</keyword>
<dbReference type="OrthoDB" id="9808638at2"/>
<dbReference type="InterPro" id="IPR037185">
    <property type="entry name" value="EmrE-like"/>
</dbReference>
<evidence type="ECO:0000256" key="3">
    <source>
        <dbReference type="ARBA" id="ARBA00022475"/>
    </source>
</evidence>
<comment type="subcellular location">
    <subcellularLocation>
        <location evidence="1 8">Cell membrane</location>
        <topology evidence="1 8">Multi-pass membrane protein</topology>
    </subcellularLocation>
</comment>
<proteinExistence type="inferred from homology"/>
<evidence type="ECO:0000313" key="11">
    <source>
        <dbReference type="Proteomes" id="UP000199120"/>
    </source>
</evidence>
<feature type="transmembrane region" description="Helical" evidence="9">
    <location>
        <begin position="34"/>
        <end position="53"/>
    </location>
</feature>
<keyword evidence="5 9" id="KW-1133">Transmembrane helix</keyword>
<keyword evidence="4 8" id="KW-0812">Transmembrane</keyword>
<dbReference type="SUPFAM" id="SSF103481">
    <property type="entry name" value="Multidrug resistance efflux transporter EmrE"/>
    <property type="match status" value="1"/>
</dbReference>
<feature type="transmembrane region" description="Helical" evidence="9">
    <location>
        <begin position="87"/>
        <end position="106"/>
    </location>
</feature>